<gene>
    <name evidence="1" type="ORF">PSAB_18620</name>
</gene>
<dbReference type="STRING" id="1268072.PSAB_18620"/>
<reference evidence="1 2" key="1">
    <citation type="journal article" date="2014" name="PLoS Genet.">
        <title>Comparative Genomic Analysis of N2-Fixing and Non-N2-Fixing Paenibacillus spp.: Organization, Evolution and Expression of the Nitrogen Fixation Genes.</title>
        <authorList>
            <person name="Xie J.B."/>
            <person name="Du Z."/>
            <person name="Bai L."/>
            <person name="Tian C."/>
            <person name="Zhang Y."/>
            <person name="Xie J.Y."/>
            <person name="Wang T."/>
            <person name="Liu X."/>
            <person name="Chen X."/>
            <person name="Cheng Q."/>
            <person name="Chen S."/>
            <person name="Li J."/>
        </authorList>
    </citation>
    <scope>NUCLEOTIDE SEQUENCE [LARGE SCALE GENOMIC DNA]</scope>
    <source>
        <strain evidence="1 2">T27</strain>
    </source>
</reference>
<name>X5A2M9_9BACL</name>
<dbReference type="AlphaFoldDB" id="X5A2M9"/>
<dbReference type="HOGENOM" id="CLU_2602766_0_0_9"/>
<accession>X5A2M9</accession>
<proteinExistence type="predicted"/>
<protein>
    <submittedName>
        <fullName evidence="1">Uncharacterized protein</fullName>
    </submittedName>
</protein>
<dbReference type="KEGG" id="psab:PSAB_18620"/>
<keyword evidence="2" id="KW-1185">Reference proteome</keyword>
<dbReference type="Proteomes" id="UP000019772">
    <property type="component" value="Chromosome"/>
</dbReference>
<sequence>MRISPFFIKMSEYSLNILNQAAPIVNLFSHVNSELTKRLKSGRNHMKNMDNFIFGKYFSATDFTTKAENYFSSYLYEKG</sequence>
<evidence type="ECO:0000313" key="2">
    <source>
        <dbReference type="Proteomes" id="UP000019772"/>
    </source>
</evidence>
<organism evidence="1 2">
    <name type="scientific">Paenibacillus sabinae T27</name>
    <dbReference type="NCBI Taxonomy" id="1268072"/>
    <lineage>
        <taxon>Bacteria</taxon>
        <taxon>Bacillati</taxon>
        <taxon>Bacillota</taxon>
        <taxon>Bacilli</taxon>
        <taxon>Bacillales</taxon>
        <taxon>Paenibacillaceae</taxon>
        <taxon>Paenibacillus</taxon>
    </lineage>
</organism>
<evidence type="ECO:0000313" key="1">
    <source>
        <dbReference type="EMBL" id="AHV98618.1"/>
    </source>
</evidence>
<dbReference type="EMBL" id="CP004078">
    <property type="protein sequence ID" value="AHV98618.1"/>
    <property type="molecule type" value="Genomic_DNA"/>
</dbReference>